<dbReference type="PROSITE" id="PS00091">
    <property type="entry name" value="THYMIDYLATE_SYNTHASE"/>
    <property type="match status" value="1"/>
</dbReference>
<dbReference type="Pfam" id="PF00303">
    <property type="entry name" value="Thymidylat_synt"/>
    <property type="match status" value="1"/>
</dbReference>
<feature type="active site" description="Nucleophile" evidence="6">
    <location>
        <position position="170"/>
    </location>
</feature>
<comment type="function">
    <text evidence="6">Catalyzes the reductive methylation of 2'-deoxyuridine-5'-monophosphate (dUMP) to 2'-deoxythymidine-5'-monophosphate (dTMP) while utilizing 5,10-methylenetetrahydrofolate (mTHF) as the methyl donor and reductant in the reaction, yielding dihydrofolate (DHF) as a by-product. This enzymatic reaction provides an intracellular de novo source of dTMP, an essential precursor for DNA biosynthesis.</text>
</comment>
<evidence type="ECO:0000313" key="10">
    <source>
        <dbReference type="Proteomes" id="UP001236620"/>
    </source>
</evidence>
<dbReference type="CDD" id="cd00351">
    <property type="entry name" value="TS_Pyrimidine_HMase"/>
    <property type="match status" value="1"/>
</dbReference>
<feature type="domain" description="Thymidylate synthase/dCMP hydroxymethylase" evidence="8">
    <location>
        <begin position="2"/>
        <end position="289"/>
    </location>
</feature>
<keyword evidence="10" id="KW-1185">Reference proteome</keyword>
<dbReference type="Gene3D" id="3.30.572.10">
    <property type="entry name" value="Thymidylate synthase/dCMP hydroxymethylase domain"/>
    <property type="match status" value="1"/>
</dbReference>
<dbReference type="EMBL" id="JAUSWP010000003">
    <property type="protein sequence ID" value="MDQ0567843.1"/>
    <property type="molecule type" value="Genomic_DNA"/>
</dbReference>
<feature type="binding site" evidence="6">
    <location>
        <begin position="150"/>
        <end position="151"/>
    </location>
    <ligand>
        <name>dUMP</name>
        <dbReference type="ChEBI" id="CHEBI:246422"/>
        <note>ligand shared between dimeric partners</note>
    </ligand>
</feature>
<dbReference type="SUPFAM" id="SSF55831">
    <property type="entry name" value="Thymidylate synthase/dCMP hydroxymethylase"/>
    <property type="match status" value="1"/>
</dbReference>
<feature type="active site" evidence="7">
    <location>
        <position position="170"/>
    </location>
</feature>
<dbReference type="NCBIfam" id="NF002496">
    <property type="entry name" value="PRK01827.1-2"/>
    <property type="match status" value="1"/>
</dbReference>
<evidence type="ECO:0000256" key="7">
    <source>
        <dbReference type="PROSITE-ProRule" id="PRU10016"/>
    </source>
</evidence>
<dbReference type="InterPro" id="IPR000398">
    <property type="entry name" value="Thymidylate_synthase"/>
</dbReference>
<keyword evidence="4 6" id="KW-0808">Transferase</keyword>
<comment type="similarity">
    <text evidence="6">Belongs to the thymidylate synthase family. Bacterial-type ThyA subfamily.</text>
</comment>
<feature type="binding site" description="in other chain" evidence="6">
    <location>
        <position position="202"/>
    </location>
    <ligand>
        <name>dUMP</name>
        <dbReference type="ChEBI" id="CHEBI:246422"/>
        <note>ligand shared between dimeric partners</note>
    </ligand>
</feature>
<keyword evidence="5 6" id="KW-0545">Nucleotide biosynthesis</keyword>
<feature type="binding site" description="in other chain" evidence="6">
    <location>
        <begin position="191"/>
        <end position="194"/>
    </location>
    <ligand>
        <name>dUMP</name>
        <dbReference type="ChEBI" id="CHEBI:246422"/>
        <note>ligand shared between dimeric partners</note>
    </ligand>
</feature>
<accession>A0ABU0NEH0</accession>
<evidence type="ECO:0000256" key="4">
    <source>
        <dbReference type="ARBA" id="ARBA00022679"/>
    </source>
</evidence>
<dbReference type="PRINTS" id="PR00108">
    <property type="entry name" value="THYMDSNTHASE"/>
</dbReference>
<dbReference type="InterPro" id="IPR023451">
    <property type="entry name" value="Thymidate_synth/dCMP_Mease_dom"/>
</dbReference>
<dbReference type="Proteomes" id="UP001236620">
    <property type="component" value="Unassembled WGS sequence"/>
</dbReference>
<keyword evidence="3 6" id="KW-0489">Methyltransferase</keyword>
<dbReference type="NCBIfam" id="TIGR03284">
    <property type="entry name" value="thym_sym"/>
    <property type="match status" value="1"/>
</dbReference>
<dbReference type="PANTHER" id="PTHR11548">
    <property type="entry name" value="THYMIDYLATE SYNTHASE 1"/>
    <property type="match status" value="1"/>
</dbReference>
<evidence type="ECO:0000256" key="3">
    <source>
        <dbReference type="ARBA" id="ARBA00022603"/>
    </source>
</evidence>
<dbReference type="GO" id="GO:0004799">
    <property type="term" value="F:thymidylate synthase activity"/>
    <property type="evidence" value="ECO:0007669"/>
    <property type="project" value="UniProtKB-EC"/>
</dbReference>
<comment type="caution">
    <text evidence="9">The sequence shown here is derived from an EMBL/GenBank/DDBJ whole genome shotgun (WGS) entry which is preliminary data.</text>
</comment>
<dbReference type="InterPro" id="IPR036926">
    <property type="entry name" value="Thymidate_synth/dCMP_Mease_sf"/>
</dbReference>
<dbReference type="InterPro" id="IPR020940">
    <property type="entry name" value="Thymidylate_synthase_AS"/>
</dbReference>
<comment type="pathway">
    <text evidence="6">Pyrimidine metabolism; dTTP biosynthesis.</text>
</comment>
<feature type="binding site" evidence="6">
    <location>
        <position position="194"/>
    </location>
    <ligand>
        <name>(6R)-5,10-methylene-5,6,7,8-tetrahydrofolate</name>
        <dbReference type="ChEBI" id="CHEBI:15636"/>
    </ligand>
</feature>
<evidence type="ECO:0000256" key="6">
    <source>
        <dbReference type="HAMAP-Rule" id="MF_00008"/>
    </source>
</evidence>
<keyword evidence="2 6" id="KW-0963">Cytoplasm</keyword>
<evidence type="ECO:0000313" key="9">
    <source>
        <dbReference type="EMBL" id="MDQ0567843.1"/>
    </source>
</evidence>
<feature type="binding site" evidence="6">
    <location>
        <position position="288"/>
    </location>
    <ligand>
        <name>(6R)-5,10-methylene-5,6,7,8-tetrahydrofolate</name>
        <dbReference type="ChEBI" id="CHEBI:15636"/>
    </ligand>
</feature>
<name>A0ABU0NEH0_9MOLU</name>
<comment type="catalytic activity">
    <reaction evidence="6">
        <text>dUMP + (6R)-5,10-methylene-5,6,7,8-tetrahydrofolate = 7,8-dihydrofolate + dTMP</text>
        <dbReference type="Rhea" id="RHEA:12104"/>
        <dbReference type="ChEBI" id="CHEBI:15636"/>
        <dbReference type="ChEBI" id="CHEBI:57451"/>
        <dbReference type="ChEBI" id="CHEBI:63528"/>
        <dbReference type="ChEBI" id="CHEBI:246422"/>
        <dbReference type="EC" id="2.1.1.45"/>
    </reaction>
</comment>
<dbReference type="EC" id="2.1.1.45" evidence="1 6"/>
<comment type="caution">
    <text evidence="6">Lacks conserved residue(s) required for the propagation of feature annotation.</text>
</comment>
<evidence type="ECO:0000256" key="5">
    <source>
        <dbReference type="ARBA" id="ARBA00022727"/>
    </source>
</evidence>
<gene>
    <name evidence="6" type="primary">thyA</name>
    <name evidence="9" type="ORF">J2Z63_000488</name>
</gene>
<dbReference type="RefSeq" id="WP_307444865.1">
    <property type="nucleotide sequence ID" value="NZ_JAUSWP010000003.1"/>
</dbReference>
<dbReference type="GO" id="GO:0032259">
    <property type="term" value="P:methylation"/>
    <property type="evidence" value="ECO:0007669"/>
    <property type="project" value="UniProtKB-KW"/>
</dbReference>
<proteinExistence type="inferred from homology"/>
<dbReference type="HAMAP" id="MF_00008">
    <property type="entry name" value="Thymidy_synth_bact"/>
    <property type="match status" value="1"/>
</dbReference>
<protein>
    <recommendedName>
        <fullName evidence="1 6">Thymidylate synthase</fullName>
        <shortName evidence="6">TS</shortName>
        <shortName evidence="6">TSase</shortName>
        <ecNumber evidence="1 6">2.1.1.45</ecNumber>
    </recommendedName>
</protein>
<comment type="subcellular location">
    <subcellularLocation>
        <location evidence="6">Cytoplasm</location>
    </subcellularLocation>
</comment>
<evidence type="ECO:0000256" key="1">
    <source>
        <dbReference type="ARBA" id="ARBA00011947"/>
    </source>
</evidence>
<dbReference type="PANTHER" id="PTHR11548:SF9">
    <property type="entry name" value="THYMIDYLATE SYNTHASE"/>
    <property type="match status" value="1"/>
</dbReference>
<dbReference type="InterPro" id="IPR045097">
    <property type="entry name" value="Thymidate_synth/dCMP_Mease"/>
</dbReference>
<evidence type="ECO:0000256" key="2">
    <source>
        <dbReference type="ARBA" id="ARBA00022490"/>
    </source>
</evidence>
<comment type="subunit">
    <text evidence="6">Homodimer.</text>
</comment>
<dbReference type="NCBIfam" id="NF002497">
    <property type="entry name" value="PRK01827.1-3"/>
    <property type="match status" value="1"/>
</dbReference>
<evidence type="ECO:0000259" key="8">
    <source>
        <dbReference type="Pfam" id="PF00303"/>
    </source>
</evidence>
<feature type="binding site" description="in other chain" evidence="6">
    <location>
        <begin position="232"/>
        <end position="234"/>
    </location>
    <ligand>
        <name>dUMP</name>
        <dbReference type="ChEBI" id="CHEBI:246422"/>
        <note>ligand shared between dimeric partners</note>
    </ligand>
</feature>
<reference evidence="9" key="1">
    <citation type="submission" date="2023-07" db="EMBL/GenBank/DDBJ databases">
        <title>Genomic Encyclopedia of Type Strains, Phase IV (KMG-IV): sequencing the most valuable type-strain genomes for metagenomic binning, comparative biology and taxonomic classification.</title>
        <authorList>
            <person name="Goeker M."/>
        </authorList>
    </citation>
    <scope>NUCLEOTIDE SEQUENCE [LARGE SCALE GENOMIC DNA]</scope>
    <source>
        <strain evidence="9">DSM 22019</strain>
    </source>
</reference>
<feature type="binding site" description="in other chain" evidence="6">
    <location>
        <position position="21"/>
    </location>
    <ligand>
        <name>dUMP</name>
        <dbReference type="ChEBI" id="CHEBI:246422"/>
        <note>ligand shared between dimeric partners</note>
    </ligand>
</feature>
<sequence>MRQYLDLLEDVLKNGEVRDDRTKTGTISKFGVQARYDLRKGFPLVTTKKVFYKGIFHEMLWFMSGDTNIKYLVDNKVNIWNEWPYEAFKKSDIYNGETLQEFVEKIKQDNEFAKQWGNLGPVYGKQWRDFNGVDQLKKVIHEIKTNPYSRRHIVSAWNPCQVDDMLLPPCHSLYQFYVSKDGYLDLQLYQRSGDLFLGVPFNIASYSLLLALVAKECNLTARYFVHTIGDAHIYSNHIDQVKLQLSRECKKLPKLKIADHVKNSLDCKFEDIEIIDYDCHDAIKAPVAV</sequence>
<organism evidence="9 10">
    <name type="scientific">Mycoplasma yeatsii</name>
    <dbReference type="NCBI Taxonomy" id="51365"/>
    <lineage>
        <taxon>Bacteria</taxon>
        <taxon>Bacillati</taxon>
        <taxon>Mycoplasmatota</taxon>
        <taxon>Mollicutes</taxon>
        <taxon>Mycoplasmataceae</taxon>
        <taxon>Mycoplasma</taxon>
    </lineage>
</organism>